<dbReference type="OrthoDB" id="9814037at2"/>
<accession>A0A0K0XW82</accession>
<dbReference type="SUPFAM" id="SSF144091">
    <property type="entry name" value="Rhomboid-like"/>
    <property type="match status" value="1"/>
</dbReference>
<keyword evidence="9" id="KW-1185">Reference proteome</keyword>
<keyword evidence="3" id="KW-0997">Cell inner membrane</keyword>
<evidence type="ECO:0000313" key="8">
    <source>
        <dbReference type="EMBL" id="AKS41964.1"/>
    </source>
</evidence>
<dbReference type="GO" id="GO:0004252">
    <property type="term" value="F:serine-type endopeptidase activity"/>
    <property type="evidence" value="ECO:0007669"/>
    <property type="project" value="InterPro"/>
</dbReference>
<dbReference type="AlphaFoldDB" id="A0A0K0XW82"/>
<evidence type="ECO:0000256" key="4">
    <source>
        <dbReference type="ARBA" id="ARBA00022692"/>
    </source>
</evidence>
<evidence type="ECO:0000259" key="7">
    <source>
        <dbReference type="Pfam" id="PF01694"/>
    </source>
</evidence>
<dbReference type="GO" id="GO:0016020">
    <property type="term" value="C:membrane"/>
    <property type="evidence" value="ECO:0007669"/>
    <property type="project" value="UniProtKB-SubCell"/>
</dbReference>
<protein>
    <submittedName>
        <fullName evidence="8">Membrane protein</fullName>
    </submittedName>
</protein>
<evidence type="ECO:0000256" key="3">
    <source>
        <dbReference type="ARBA" id="ARBA00022519"/>
    </source>
</evidence>
<dbReference type="STRING" id="1579979.WM2015_1594"/>
<keyword evidence="4" id="KW-0812">Transmembrane</keyword>
<keyword evidence="6" id="KW-0472">Membrane</keyword>
<evidence type="ECO:0000256" key="5">
    <source>
        <dbReference type="ARBA" id="ARBA00022989"/>
    </source>
</evidence>
<proteinExistence type="predicted"/>
<dbReference type="PANTHER" id="PTHR43066">
    <property type="entry name" value="RHOMBOID-RELATED PROTEIN"/>
    <property type="match status" value="1"/>
</dbReference>
<dbReference type="KEGG" id="wma:WM2015_1594"/>
<dbReference type="Pfam" id="PF01694">
    <property type="entry name" value="Rhomboid"/>
    <property type="match status" value="1"/>
</dbReference>
<sequence>MLILIGSVCLVVATLASLARPSASFWLDALAFVPAEISQIIAQPLGQWLQRPMLHLISALFVHVDWLHLVGNLAYLWVFGLTVERAVGHLRFGLLFVLLGALANLVVAWQLGDSTRPVVGASGGVSAIIGVYLGLFPDRRMGLWLPLGLYLQFARVPALLVIGSWFALQLLFSVFGPMSGDVAWWSHVAGFLFGLIAALFLRLIPGQANLRLRDD</sequence>
<dbReference type="InterPro" id="IPR022764">
    <property type="entry name" value="Peptidase_S54_rhomboid_dom"/>
</dbReference>
<evidence type="ECO:0000256" key="1">
    <source>
        <dbReference type="ARBA" id="ARBA00004141"/>
    </source>
</evidence>
<organism evidence="8 9">
    <name type="scientific">Wenzhouxiangella marina</name>
    <dbReference type="NCBI Taxonomy" id="1579979"/>
    <lineage>
        <taxon>Bacteria</taxon>
        <taxon>Pseudomonadati</taxon>
        <taxon>Pseudomonadota</taxon>
        <taxon>Gammaproteobacteria</taxon>
        <taxon>Chromatiales</taxon>
        <taxon>Wenzhouxiangellaceae</taxon>
        <taxon>Wenzhouxiangella</taxon>
    </lineage>
</organism>
<dbReference type="EMBL" id="CP012154">
    <property type="protein sequence ID" value="AKS41964.1"/>
    <property type="molecule type" value="Genomic_DNA"/>
</dbReference>
<name>A0A0K0XW82_9GAMM</name>
<evidence type="ECO:0000256" key="6">
    <source>
        <dbReference type="ARBA" id="ARBA00023136"/>
    </source>
</evidence>
<dbReference type="RefSeq" id="WP_156201001.1">
    <property type="nucleotide sequence ID" value="NZ_CP012154.1"/>
</dbReference>
<dbReference type="Gene3D" id="1.20.1540.10">
    <property type="entry name" value="Rhomboid-like"/>
    <property type="match status" value="1"/>
</dbReference>
<keyword evidence="5" id="KW-1133">Transmembrane helix</keyword>
<dbReference type="InterPro" id="IPR035952">
    <property type="entry name" value="Rhomboid-like_sf"/>
</dbReference>
<dbReference type="PANTHER" id="PTHR43066:SF26">
    <property type="entry name" value="RHOMBOID PROTEASE GLPG"/>
    <property type="match status" value="1"/>
</dbReference>
<reference evidence="9" key="1">
    <citation type="submission" date="2015-07" db="EMBL/GenBank/DDBJ databases">
        <authorList>
            <person name="Kim K.M."/>
        </authorList>
    </citation>
    <scope>NUCLEOTIDE SEQUENCE [LARGE SCALE GENOMIC DNA]</scope>
    <source>
        <strain evidence="9">KCTC 42284</strain>
    </source>
</reference>
<keyword evidence="2" id="KW-1003">Cell membrane</keyword>
<dbReference type="Proteomes" id="UP000066624">
    <property type="component" value="Chromosome"/>
</dbReference>
<comment type="subcellular location">
    <subcellularLocation>
        <location evidence="1">Membrane</location>
        <topology evidence="1">Multi-pass membrane protein</topology>
    </subcellularLocation>
</comment>
<evidence type="ECO:0000313" key="9">
    <source>
        <dbReference type="Proteomes" id="UP000066624"/>
    </source>
</evidence>
<evidence type="ECO:0000256" key="2">
    <source>
        <dbReference type="ARBA" id="ARBA00022475"/>
    </source>
</evidence>
<feature type="domain" description="Peptidase S54 rhomboid" evidence="7">
    <location>
        <begin position="53"/>
        <end position="201"/>
    </location>
</feature>
<gene>
    <name evidence="8" type="ORF">WM2015_1594</name>
</gene>